<gene>
    <name evidence="3" type="ORF">A9C11_09080</name>
</gene>
<feature type="signal peptide" evidence="2">
    <location>
        <begin position="1"/>
        <end position="23"/>
    </location>
</feature>
<evidence type="ECO:0000256" key="2">
    <source>
        <dbReference type="SAM" id="SignalP"/>
    </source>
</evidence>
<dbReference type="Proteomes" id="UP000077748">
    <property type="component" value="Chromosome"/>
</dbReference>
<accession>A0A1A9K9I8</accession>
<feature type="chain" id="PRO_5008391546" evidence="2">
    <location>
        <begin position="24"/>
        <end position="65"/>
    </location>
</feature>
<dbReference type="EMBL" id="CP015878">
    <property type="protein sequence ID" value="ANI14119.1"/>
    <property type="molecule type" value="Genomic_DNA"/>
</dbReference>
<dbReference type="AlphaFoldDB" id="A0A1A9K9I8"/>
<protein>
    <submittedName>
        <fullName evidence="3">Uncharacterized protein</fullName>
    </submittedName>
</protein>
<proteinExistence type="predicted"/>
<reference evidence="3 4" key="1">
    <citation type="submission" date="2016-05" db="EMBL/GenBank/DDBJ databases">
        <title>Genome Sequence of Pseudomonas citronellolis Strain SJTE-3, an Estrogens and Persistent Organic Pollutants degradation strain.</title>
        <authorList>
            <person name="Liang R."/>
        </authorList>
    </citation>
    <scope>NUCLEOTIDE SEQUENCE [LARGE SCALE GENOMIC DNA]</scope>
    <source>
        <strain evidence="3 4">SJTE-3</strain>
    </source>
</reference>
<feature type="region of interest" description="Disordered" evidence="1">
    <location>
        <begin position="21"/>
        <end position="65"/>
    </location>
</feature>
<name>A0A1A9K9I8_9PSED</name>
<organism evidence="3 4">
    <name type="scientific">Pseudomonas citronellolis</name>
    <dbReference type="NCBI Taxonomy" id="53408"/>
    <lineage>
        <taxon>Bacteria</taxon>
        <taxon>Pseudomonadati</taxon>
        <taxon>Pseudomonadota</taxon>
        <taxon>Gammaproteobacteria</taxon>
        <taxon>Pseudomonadales</taxon>
        <taxon>Pseudomonadaceae</taxon>
        <taxon>Pseudomonas</taxon>
    </lineage>
</organism>
<keyword evidence="2" id="KW-0732">Signal</keyword>
<evidence type="ECO:0000313" key="3">
    <source>
        <dbReference type="EMBL" id="ANI14119.1"/>
    </source>
</evidence>
<evidence type="ECO:0000256" key="1">
    <source>
        <dbReference type="SAM" id="MobiDB-lite"/>
    </source>
</evidence>
<sequence length="65" mass="6957">MAERPWRLATLPLCGLLARGAQAGPAAPPQQPLDGPGGSRLAHADLRSPGEPIRIDEPPRRRMRG</sequence>
<evidence type="ECO:0000313" key="4">
    <source>
        <dbReference type="Proteomes" id="UP000077748"/>
    </source>
</evidence>
<feature type="compositionally biased region" description="Basic and acidic residues" evidence="1">
    <location>
        <begin position="42"/>
        <end position="65"/>
    </location>
</feature>
<dbReference type="RefSeq" id="WP_064582464.1">
    <property type="nucleotide sequence ID" value="NZ_BDGS01000001.1"/>
</dbReference>